<protein>
    <submittedName>
        <fullName evidence="2">Uncharacterized protein</fullName>
    </submittedName>
</protein>
<feature type="non-terminal residue" evidence="2">
    <location>
        <position position="1"/>
    </location>
</feature>
<dbReference type="AlphaFoldDB" id="A0A7J6XG92"/>
<accession>A0A7J6XG92</accession>
<evidence type="ECO:0000256" key="1">
    <source>
        <dbReference type="SAM" id="MobiDB-lite"/>
    </source>
</evidence>
<evidence type="ECO:0000313" key="3">
    <source>
        <dbReference type="Proteomes" id="UP000554482"/>
    </source>
</evidence>
<organism evidence="2 3">
    <name type="scientific">Thalictrum thalictroides</name>
    <name type="common">Rue-anemone</name>
    <name type="synonym">Anemone thalictroides</name>
    <dbReference type="NCBI Taxonomy" id="46969"/>
    <lineage>
        <taxon>Eukaryota</taxon>
        <taxon>Viridiplantae</taxon>
        <taxon>Streptophyta</taxon>
        <taxon>Embryophyta</taxon>
        <taxon>Tracheophyta</taxon>
        <taxon>Spermatophyta</taxon>
        <taxon>Magnoliopsida</taxon>
        <taxon>Ranunculales</taxon>
        <taxon>Ranunculaceae</taxon>
        <taxon>Thalictroideae</taxon>
        <taxon>Thalictrum</taxon>
    </lineage>
</organism>
<dbReference type="Proteomes" id="UP000554482">
    <property type="component" value="Unassembled WGS sequence"/>
</dbReference>
<feature type="region of interest" description="Disordered" evidence="1">
    <location>
        <begin position="27"/>
        <end position="59"/>
    </location>
</feature>
<feature type="compositionally biased region" description="Basic and acidic residues" evidence="1">
    <location>
        <begin position="50"/>
        <end position="59"/>
    </location>
</feature>
<proteinExistence type="predicted"/>
<evidence type="ECO:0000313" key="2">
    <source>
        <dbReference type="EMBL" id="KAF5207480.1"/>
    </source>
</evidence>
<dbReference type="EMBL" id="JABWDY010001382">
    <property type="protein sequence ID" value="KAF5207480.1"/>
    <property type="molecule type" value="Genomic_DNA"/>
</dbReference>
<gene>
    <name evidence="2" type="ORF">FRX31_002933</name>
</gene>
<sequence>FADTDIQYRKLLTERSEPILHISSKRSERGLTEYCPIQEQPCDNDNDQGEYNKGRREHD</sequence>
<name>A0A7J6XG92_THATH</name>
<keyword evidence="3" id="KW-1185">Reference proteome</keyword>
<comment type="caution">
    <text evidence="2">The sequence shown here is derived from an EMBL/GenBank/DDBJ whole genome shotgun (WGS) entry which is preliminary data.</text>
</comment>
<reference evidence="2 3" key="1">
    <citation type="submission" date="2020-06" db="EMBL/GenBank/DDBJ databases">
        <title>Transcriptomic and genomic resources for Thalictrum thalictroides and T. hernandezii: Facilitating candidate gene discovery in an emerging model plant lineage.</title>
        <authorList>
            <person name="Arias T."/>
            <person name="Riano-Pachon D.M."/>
            <person name="Di Stilio V.S."/>
        </authorList>
    </citation>
    <scope>NUCLEOTIDE SEQUENCE [LARGE SCALE GENOMIC DNA]</scope>
    <source>
        <strain evidence="3">cv. WT478/WT964</strain>
        <tissue evidence="2">Leaves</tissue>
    </source>
</reference>